<dbReference type="EMBL" id="JAUSUZ010000001">
    <property type="protein sequence ID" value="MDQ0370024.1"/>
    <property type="molecule type" value="Genomic_DNA"/>
</dbReference>
<name>A0AAE4B0X0_9ACTN</name>
<dbReference type="AlphaFoldDB" id="A0AAE4B0X0"/>
<dbReference type="RefSeq" id="WP_307245680.1">
    <property type="nucleotide sequence ID" value="NZ_JAUSUZ010000001.1"/>
</dbReference>
<sequence length="94" mass="10373">MSTAGTVLLRTGRPRRPVVAREPDRVGHAVRDALRLQIRGAGRREVAAAIHGHPTYTRAGGRAAWARRLQELRSEMPQHAAALDRIAIYVMTCP</sequence>
<gene>
    <name evidence="1" type="ORF">J2S42_006693</name>
</gene>
<dbReference type="Proteomes" id="UP001240236">
    <property type="component" value="Unassembled WGS sequence"/>
</dbReference>
<comment type="caution">
    <text evidence="1">The sequence shown here is derived from an EMBL/GenBank/DDBJ whole genome shotgun (WGS) entry which is preliminary data.</text>
</comment>
<evidence type="ECO:0000313" key="2">
    <source>
        <dbReference type="Proteomes" id="UP001240236"/>
    </source>
</evidence>
<organism evidence="1 2">
    <name type="scientific">Catenuloplanes indicus</name>
    <dbReference type="NCBI Taxonomy" id="137267"/>
    <lineage>
        <taxon>Bacteria</taxon>
        <taxon>Bacillati</taxon>
        <taxon>Actinomycetota</taxon>
        <taxon>Actinomycetes</taxon>
        <taxon>Micromonosporales</taxon>
        <taxon>Micromonosporaceae</taxon>
        <taxon>Catenuloplanes</taxon>
    </lineage>
</organism>
<accession>A0AAE4B0X0</accession>
<evidence type="ECO:0000313" key="1">
    <source>
        <dbReference type="EMBL" id="MDQ0370024.1"/>
    </source>
</evidence>
<proteinExistence type="predicted"/>
<keyword evidence="2" id="KW-1185">Reference proteome</keyword>
<protein>
    <submittedName>
        <fullName evidence="1">Uncharacterized protein</fullName>
    </submittedName>
</protein>
<reference evidence="1 2" key="1">
    <citation type="submission" date="2023-07" db="EMBL/GenBank/DDBJ databases">
        <title>Sequencing the genomes of 1000 actinobacteria strains.</title>
        <authorList>
            <person name="Klenk H.-P."/>
        </authorList>
    </citation>
    <scope>NUCLEOTIDE SEQUENCE [LARGE SCALE GENOMIC DNA]</scope>
    <source>
        <strain evidence="1 2">DSM 44709</strain>
    </source>
</reference>